<feature type="domain" description="Reverse transcriptase Ty1/copia-type" evidence="2">
    <location>
        <begin position="410"/>
        <end position="629"/>
    </location>
</feature>
<dbReference type="InterPro" id="IPR013103">
    <property type="entry name" value="RVT_2"/>
</dbReference>
<dbReference type="Pfam" id="PF07727">
    <property type="entry name" value="RVT_2"/>
    <property type="match status" value="1"/>
</dbReference>
<dbReference type="PANTHER" id="PTHR11439:SF467">
    <property type="entry name" value="INTEGRASE CATALYTIC DOMAIN-CONTAINING PROTEIN"/>
    <property type="match status" value="1"/>
</dbReference>
<dbReference type="InterPro" id="IPR043502">
    <property type="entry name" value="DNA/RNA_pol_sf"/>
</dbReference>
<feature type="region of interest" description="Disordered" evidence="1">
    <location>
        <begin position="371"/>
        <end position="399"/>
    </location>
</feature>
<organism evidence="4 5">
    <name type="scientific">Vitis vinifera</name>
    <name type="common">Grape</name>
    <dbReference type="NCBI Taxonomy" id="29760"/>
    <lineage>
        <taxon>Eukaryota</taxon>
        <taxon>Viridiplantae</taxon>
        <taxon>Streptophyta</taxon>
        <taxon>Embryophyta</taxon>
        <taxon>Tracheophyta</taxon>
        <taxon>Spermatophyta</taxon>
        <taxon>Magnoliopsida</taxon>
        <taxon>eudicotyledons</taxon>
        <taxon>Gunneridae</taxon>
        <taxon>Pentapetalae</taxon>
        <taxon>rosids</taxon>
        <taxon>Vitales</taxon>
        <taxon>Vitaceae</taxon>
        <taxon>Viteae</taxon>
        <taxon>Vitis</taxon>
    </lineage>
</organism>
<protein>
    <submittedName>
        <fullName evidence="4">Copia protein</fullName>
    </submittedName>
</protein>
<proteinExistence type="predicted"/>
<evidence type="ECO:0000313" key="4">
    <source>
        <dbReference type="EMBL" id="RVW91135.1"/>
    </source>
</evidence>
<evidence type="ECO:0000259" key="2">
    <source>
        <dbReference type="Pfam" id="PF07727"/>
    </source>
</evidence>
<reference evidence="4 5" key="1">
    <citation type="journal article" date="2018" name="PLoS Genet.">
        <title>Population sequencing reveals clonal diversity and ancestral inbreeding in the grapevine cultivar Chardonnay.</title>
        <authorList>
            <person name="Roach M.J."/>
            <person name="Johnson D.L."/>
            <person name="Bohlmann J."/>
            <person name="van Vuuren H.J."/>
            <person name="Jones S.J."/>
            <person name="Pretorius I.S."/>
            <person name="Schmidt S.A."/>
            <person name="Borneman A.R."/>
        </authorList>
    </citation>
    <scope>NUCLEOTIDE SEQUENCE [LARGE SCALE GENOMIC DNA]</scope>
    <source>
        <strain evidence="5">cv. Chardonnay</strain>
        <tissue evidence="4">Leaf</tissue>
    </source>
</reference>
<dbReference type="GO" id="GO:0003676">
    <property type="term" value="F:nucleic acid binding"/>
    <property type="evidence" value="ECO:0007669"/>
    <property type="project" value="InterPro"/>
</dbReference>
<comment type="caution">
    <text evidence="4">The sequence shown here is derived from an EMBL/GenBank/DDBJ whole genome shotgun (WGS) entry which is preliminary data.</text>
</comment>
<dbReference type="InterPro" id="IPR036397">
    <property type="entry name" value="RNaseH_sf"/>
</dbReference>
<dbReference type="Pfam" id="PF13976">
    <property type="entry name" value="gag_pre-integrs"/>
    <property type="match status" value="1"/>
</dbReference>
<dbReference type="AlphaFoldDB" id="A0A438I342"/>
<gene>
    <name evidence="4" type="primary">GIP_327</name>
    <name evidence="4" type="ORF">CK203_039962</name>
</gene>
<name>A0A438I342_VITVI</name>
<evidence type="ECO:0000259" key="3">
    <source>
        <dbReference type="Pfam" id="PF13976"/>
    </source>
</evidence>
<dbReference type="InterPro" id="IPR025724">
    <property type="entry name" value="GAG-pre-integrase_dom"/>
</dbReference>
<sequence>MEKLPAFSSGLYHTTIKPIESYVVVNQKFNDPKVFVLRHDRLGHPGSSMMRRIIEHSHGHPLKNQKILSPNEYSCAACSQGINIEHPVAHNHTQNGLAESFIKRLQLIARPLLMKTKLPTPAWGHAIMHAATLVRIRPTTYHEYSPSQLVLGKQPNIFHLRIFGCAVYVPIAHTQRSKMGPQRRLGVYVGFDSPSIIRYLEPLTGDVFTARFADCHFNESVFPSLGREKSIPEERREISWKTSTMTHLDPRTNQCELEVQRIIHLQNLANQLPDAFIDTKKVTKSHIPAANTPAQIDVPVGQLTNESKIRLKRGRPVGSKDVTPRKRRTQEKLGTLEEAIKMTDQFKIDKSIALEEAQIMQKAPEEVHIEQEAPEEAHIEQETPEDPHIEREAPEEAQVPENCEIPRNENNEIIRYKARLVAQGFSQRPGIDYEETYSPVMDAITFHFLISLVVSERLDMRLMDVITTYLYESMDNDIYMKIPKGFKLPDANKKPRSMYSIKLQRSLYGLKQSGRMWYNRLSEYLLKEGYVNNPICPCIFIKKSETRFAIIAVYVDDLNLVGTPEELTRTTNYLKKEFEMKDLGKTKFCLGLQIEYFPNGVLVHQSTYIKKVLKRFYMDKAHPLSSPMVVRSLDVKKDPFRPCEKDEELLGPEVPYLSAIGALMYLANCTRPDIAFSVNLLARYSSAPTRRHWNVIKHILRYLRGTTDMGLFYSRESKQQLLGNPNIPRKEYCTLFPSLGFPIGFFTSKVLMRHILLIWCSSKGECCK</sequence>
<evidence type="ECO:0000313" key="5">
    <source>
        <dbReference type="Proteomes" id="UP000288805"/>
    </source>
</evidence>
<dbReference type="SUPFAM" id="SSF56672">
    <property type="entry name" value="DNA/RNA polymerases"/>
    <property type="match status" value="1"/>
</dbReference>
<dbReference type="SUPFAM" id="SSF53098">
    <property type="entry name" value="Ribonuclease H-like"/>
    <property type="match status" value="1"/>
</dbReference>
<accession>A0A438I342</accession>
<dbReference type="InterPro" id="IPR012337">
    <property type="entry name" value="RNaseH-like_sf"/>
</dbReference>
<dbReference type="Proteomes" id="UP000288805">
    <property type="component" value="Unassembled WGS sequence"/>
</dbReference>
<dbReference type="PANTHER" id="PTHR11439">
    <property type="entry name" value="GAG-POL-RELATED RETROTRANSPOSON"/>
    <property type="match status" value="1"/>
</dbReference>
<feature type="compositionally biased region" description="Basic and acidic residues" evidence="1">
    <location>
        <begin position="371"/>
        <end position="394"/>
    </location>
</feature>
<feature type="domain" description="GAG-pre-integrase" evidence="3">
    <location>
        <begin position="10"/>
        <end position="81"/>
    </location>
</feature>
<dbReference type="Gene3D" id="3.30.420.10">
    <property type="entry name" value="Ribonuclease H-like superfamily/Ribonuclease H"/>
    <property type="match status" value="1"/>
</dbReference>
<evidence type="ECO:0000256" key="1">
    <source>
        <dbReference type="SAM" id="MobiDB-lite"/>
    </source>
</evidence>
<dbReference type="EMBL" id="QGNW01000149">
    <property type="protein sequence ID" value="RVW91135.1"/>
    <property type="molecule type" value="Genomic_DNA"/>
</dbReference>